<dbReference type="InterPro" id="IPR045127">
    <property type="entry name" value="TAF11-like"/>
</dbReference>
<dbReference type="GO" id="GO:0046982">
    <property type="term" value="F:protein heterodimerization activity"/>
    <property type="evidence" value="ECO:0007669"/>
    <property type="project" value="InterPro"/>
</dbReference>
<keyword evidence="5" id="KW-0539">Nucleus</keyword>
<feature type="region of interest" description="Disordered" evidence="7">
    <location>
        <begin position="1"/>
        <end position="102"/>
    </location>
</feature>
<dbReference type="CDD" id="cd08048">
    <property type="entry name" value="HFD_TAF11"/>
    <property type="match status" value="1"/>
</dbReference>
<evidence type="ECO:0000256" key="1">
    <source>
        <dbReference type="ARBA" id="ARBA00004123"/>
    </source>
</evidence>
<sequence length="218" mass="25793">MEGTKKYYSTEKKRKQSNIHDNPKAKQVKTENGGTTKYKKSKEKKLKNEKIKGTNQTNENKKVEVKEENGENVIKDKEKKEEKEKEKKEDEEQEDEEDQDIDGVYEELEEENIQMKNKEMLKDLLNEFNEEQIQRYEVYRRSTLPKAAMKRLVQSILNQSVSNSMGIVVGGFSKIFLGEIVEKARDVMEDWGDEGAIRPEHLREAYRLYKEERKCKYL</sequence>
<evidence type="ECO:0000313" key="10">
    <source>
        <dbReference type="Proteomes" id="UP000193719"/>
    </source>
</evidence>
<evidence type="ECO:0000313" key="9">
    <source>
        <dbReference type="EMBL" id="ORX56124.1"/>
    </source>
</evidence>
<evidence type="ECO:0000259" key="8">
    <source>
        <dbReference type="Pfam" id="PF04719"/>
    </source>
</evidence>
<dbReference type="SUPFAM" id="SSF47113">
    <property type="entry name" value="Histone-fold"/>
    <property type="match status" value="1"/>
</dbReference>
<gene>
    <name evidence="9" type="ORF">BCR36DRAFT_178020</name>
</gene>
<dbReference type="GO" id="GO:0051123">
    <property type="term" value="P:RNA polymerase II preinitiation complex assembly"/>
    <property type="evidence" value="ECO:0007669"/>
    <property type="project" value="InterPro"/>
</dbReference>
<dbReference type="AlphaFoldDB" id="A0A1Y1VIB2"/>
<feature type="compositionally biased region" description="Basic and acidic residues" evidence="7">
    <location>
        <begin position="59"/>
        <end position="90"/>
    </location>
</feature>
<dbReference type="PANTHER" id="PTHR13218">
    <property type="entry name" value="TRANSCRIPTION INITIATION FACTOR TFIID SUBUNIT 11-RELATED"/>
    <property type="match status" value="1"/>
</dbReference>
<dbReference type="InterPro" id="IPR006809">
    <property type="entry name" value="TAFII28_dom"/>
</dbReference>
<keyword evidence="3" id="KW-0805">Transcription regulation</keyword>
<keyword evidence="4" id="KW-0804">Transcription</keyword>
<dbReference type="PANTHER" id="PTHR13218:SF8">
    <property type="entry name" value="TRANSCRIPTION INITIATION FACTOR TFIID SUBUNIT 11"/>
    <property type="match status" value="1"/>
</dbReference>
<keyword evidence="10" id="KW-1185">Reference proteome</keyword>
<dbReference type="Pfam" id="PF04719">
    <property type="entry name" value="TAFII28"/>
    <property type="match status" value="1"/>
</dbReference>
<dbReference type="FunFam" id="1.10.20.10:FF:000061">
    <property type="entry name" value="TFIID subunit"/>
    <property type="match status" value="1"/>
</dbReference>
<comment type="caution">
    <text evidence="9">The sequence shown here is derived from an EMBL/GenBank/DDBJ whole genome shotgun (WGS) entry which is preliminary data.</text>
</comment>
<dbReference type="OrthoDB" id="28335at2759"/>
<dbReference type="InterPro" id="IPR009072">
    <property type="entry name" value="Histone-fold"/>
</dbReference>
<accession>A0A1Y1VIB2</accession>
<name>A0A1Y1VIB2_9FUNG</name>
<evidence type="ECO:0000256" key="2">
    <source>
        <dbReference type="ARBA" id="ARBA00009788"/>
    </source>
</evidence>
<dbReference type="Proteomes" id="UP000193719">
    <property type="component" value="Unassembled WGS sequence"/>
</dbReference>
<feature type="domain" description="TAFII28-like protein" evidence="8">
    <location>
        <begin position="124"/>
        <end position="207"/>
    </location>
</feature>
<dbReference type="GO" id="GO:0016251">
    <property type="term" value="F:RNA polymerase II general transcription initiation factor activity"/>
    <property type="evidence" value="ECO:0007669"/>
    <property type="project" value="TreeGrafter"/>
</dbReference>
<evidence type="ECO:0000256" key="6">
    <source>
        <dbReference type="ARBA" id="ARBA00072882"/>
    </source>
</evidence>
<evidence type="ECO:0000256" key="3">
    <source>
        <dbReference type="ARBA" id="ARBA00023015"/>
    </source>
</evidence>
<evidence type="ECO:0000256" key="5">
    <source>
        <dbReference type="ARBA" id="ARBA00023242"/>
    </source>
</evidence>
<comment type="subcellular location">
    <subcellularLocation>
        <location evidence="1">Nucleus</location>
    </subcellularLocation>
</comment>
<dbReference type="EMBL" id="MCFH01000008">
    <property type="protein sequence ID" value="ORX56124.1"/>
    <property type="molecule type" value="Genomic_DNA"/>
</dbReference>
<dbReference type="STRING" id="1754191.A0A1Y1VIB2"/>
<reference evidence="9 10" key="2">
    <citation type="submission" date="2016-08" db="EMBL/GenBank/DDBJ databases">
        <title>Pervasive Adenine N6-methylation of Active Genes in Fungi.</title>
        <authorList>
            <consortium name="DOE Joint Genome Institute"/>
            <person name="Mondo S.J."/>
            <person name="Dannebaum R.O."/>
            <person name="Kuo R.C."/>
            <person name="Labutti K."/>
            <person name="Haridas S."/>
            <person name="Kuo A."/>
            <person name="Salamov A."/>
            <person name="Ahrendt S.R."/>
            <person name="Lipzen A."/>
            <person name="Sullivan W."/>
            <person name="Andreopoulos W.B."/>
            <person name="Clum A."/>
            <person name="Lindquist E."/>
            <person name="Daum C."/>
            <person name="Ramamoorthy G.K."/>
            <person name="Gryganskyi A."/>
            <person name="Culley D."/>
            <person name="Magnuson J.K."/>
            <person name="James T.Y."/>
            <person name="O'Malley M.A."/>
            <person name="Stajich J.E."/>
            <person name="Spatafora J.W."/>
            <person name="Visel A."/>
            <person name="Grigoriev I.V."/>
        </authorList>
    </citation>
    <scope>NUCLEOTIDE SEQUENCE [LARGE SCALE GENOMIC DNA]</scope>
    <source>
        <strain evidence="10">finn</strain>
    </source>
</reference>
<dbReference type="GO" id="GO:0005669">
    <property type="term" value="C:transcription factor TFIID complex"/>
    <property type="evidence" value="ECO:0007669"/>
    <property type="project" value="InterPro"/>
</dbReference>
<feature type="compositionally biased region" description="Basic and acidic residues" evidence="7">
    <location>
        <begin position="1"/>
        <end position="11"/>
    </location>
</feature>
<reference evidence="9 10" key="1">
    <citation type="submission" date="2016-08" db="EMBL/GenBank/DDBJ databases">
        <title>Genomes of anaerobic fungi encode conserved fungal cellulosomes for biomass hydrolysis.</title>
        <authorList>
            <consortium name="DOE Joint Genome Institute"/>
            <person name="Haitjema C.H."/>
            <person name="Gilmore S.P."/>
            <person name="Henske J.K."/>
            <person name="Solomon K.V."/>
            <person name="De Groot R."/>
            <person name="Kuo A."/>
            <person name="Mondo S.J."/>
            <person name="Salamov A.A."/>
            <person name="Labutti K."/>
            <person name="Zhao Z."/>
            <person name="Chiniquy J."/>
            <person name="Barry K."/>
            <person name="Brewer H.M."/>
            <person name="Purvine S.O."/>
            <person name="Wright A.T."/>
            <person name="Boxma B."/>
            <person name="Van Alen T."/>
            <person name="Hackstein J.H."/>
            <person name="Baker S.E."/>
            <person name="Grigoriev I.V."/>
            <person name="O'Malley M.A."/>
        </authorList>
    </citation>
    <scope>NUCLEOTIDE SEQUENCE [LARGE SCALE GENOMIC DNA]</scope>
    <source>
        <strain evidence="10">finn</strain>
    </source>
</reference>
<evidence type="ECO:0000256" key="4">
    <source>
        <dbReference type="ARBA" id="ARBA00023163"/>
    </source>
</evidence>
<organism evidence="9 10">
    <name type="scientific">Piromyces finnis</name>
    <dbReference type="NCBI Taxonomy" id="1754191"/>
    <lineage>
        <taxon>Eukaryota</taxon>
        <taxon>Fungi</taxon>
        <taxon>Fungi incertae sedis</taxon>
        <taxon>Chytridiomycota</taxon>
        <taxon>Chytridiomycota incertae sedis</taxon>
        <taxon>Neocallimastigomycetes</taxon>
        <taxon>Neocallimastigales</taxon>
        <taxon>Neocallimastigaceae</taxon>
        <taxon>Piromyces</taxon>
    </lineage>
</organism>
<protein>
    <recommendedName>
        <fullName evidence="6">Transcription initiation factor TFIID subunit 11</fullName>
    </recommendedName>
</protein>
<evidence type="ECO:0000256" key="7">
    <source>
        <dbReference type="SAM" id="MobiDB-lite"/>
    </source>
</evidence>
<comment type="similarity">
    <text evidence="2">Belongs to the TAF11 family.</text>
</comment>
<feature type="compositionally biased region" description="Acidic residues" evidence="7">
    <location>
        <begin position="91"/>
        <end position="102"/>
    </location>
</feature>
<dbReference type="Gene3D" id="1.10.20.10">
    <property type="entry name" value="Histone, subunit A"/>
    <property type="match status" value="1"/>
</dbReference>
<proteinExistence type="inferred from homology"/>